<dbReference type="Proteomes" id="UP000604117">
    <property type="component" value="Unassembled WGS sequence"/>
</dbReference>
<evidence type="ECO:0000256" key="1">
    <source>
        <dbReference type="SAM" id="MobiDB-lite"/>
    </source>
</evidence>
<keyword evidence="3" id="KW-1185">Reference proteome</keyword>
<sequence>MPPTDWTTMVNHVVIAGRPGDVEDAALGWQELIGNVRDVCTSLERDIKGIDAFWTGKAADAFTERVKSVSKELTRLTDSAAPESGVGIVETLRTAAQDLQAAQAAMPVPASMLGEIMAARDARISFGPGALEVELEAGFFNNAPMSFAGWLGDQFRKLLTDVEGDARAAYDTVSAQHQAAADRAPNAAVVGTDNIPGLETPDLGGGGPGVGGGGVPGIGGGGAGAGAGGLDLPKPGGSGVGNMPGLLDGSPIDKPTSPDLGEFEPGSGLAGAGGGLTTGTPPGLGGGGLGSGGLGTSGLGGGAGLGSGGIGVGPGGLGKIPGGGSLGKPVTPTIAPMAGGAAGRGGGGTARAGSGRLGAGGAGAVGGIGAGAAGGGRGAGRGAGGMAGIGGVGAGGGGAGRGGATGKGAAGRGAGFIGGPGAGAGGHGEEDEYDSWLHEDDNVWSDNNDAPPPPVLGN</sequence>
<evidence type="ECO:0000313" key="3">
    <source>
        <dbReference type="Proteomes" id="UP000604117"/>
    </source>
</evidence>
<feature type="compositionally biased region" description="Gly residues" evidence="1">
    <location>
        <begin position="268"/>
        <end position="291"/>
    </location>
</feature>
<feature type="compositionally biased region" description="Gly residues" evidence="1">
    <location>
        <begin position="340"/>
        <end position="350"/>
    </location>
</feature>
<proteinExistence type="predicted"/>
<feature type="compositionally biased region" description="Gly residues" evidence="1">
    <location>
        <begin position="397"/>
        <end position="426"/>
    </location>
</feature>
<accession>A0ABQ4CYN4</accession>
<organism evidence="2 3">
    <name type="scientific">Asanoa siamensis</name>
    <dbReference type="NCBI Taxonomy" id="926357"/>
    <lineage>
        <taxon>Bacteria</taxon>
        <taxon>Bacillati</taxon>
        <taxon>Actinomycetota</taxon>
        <taxon>Actinomycetes</taxon>
        <taxon>Micromonosporales</taxon>
        <taxon>Micromonosporaceae</taxon>
        <taxon>Asanoa</taxon>
    </lineage>
</organism>
<comment type="caution">
    <text evidence="2">The sequence shown here is derived from an EMBL/GenBank/DDBJ whole genome shotgun (WGS) entry which is preliminary data.</text>
</comment>
<dbReference type="RefSeq" id="WP_203717268.1">
    <property type="nucleotide sequence ID" value="NZ_BONE01000060.1"/>
</dbReference>
<feature type="region of interest" description="Disordered" evidence="1">
    <location>
        <begin position="323"/>
        <end position="350"/>
    </location>
</feature>
<evidence type="ECO:0000313" key="2">
    <source>
        <dbReference type="EMBL" id="GIF76394.1"/>
    </source>
</evidence>
<dbReference type="SUPFAM" id="SSF140453">
    <property type="entry name" value="EsxAB dimer-like"/>
    <property type="match status" value="1"/>
</dbReference>
<reference evidence="2 3" key="1">
    <citation type="submission" date="2021-01" db="EMBL/GenBank/DDBJ databases">
        <title>Whole genome shotgun sequence of Asanoa siamensis NBRC 107932.</title>
        <authorList>
            <person name="Komaki H."/>
            <person name="Tamura T."/>
        </authorList>
    </citation>
    <scope>NUCLEOTIDE SEQUENCE [LARGE SCALE GENOMIC DNA]</scope>
    <source>
        <strain evidence="2 3">NBRC 107932</strain>
    </source>
</reference>
<evidence type="ECO:0008006" key="4">
    <source>
        <dbReference type="Google" id="ProtNLM"/>
    </source>
</evidence>
<name>A0ABQ4CYN4_9ACTN</name>
<feature type="region of interest" description="Disordered" evidence="1">
    <location>
        <begin position="226"/>
        <end position="291"/>
    </location>
</feature>
<protein>
    <recommendedName>
        <fullName evidence="4">WXG100 family type VII secretion target</fullName>
    </recommendedName>
</protein>
<gene>
    <name evidence="2" type="ORF">Asi02nite_59120</name>
</gene>
<dbReference type="Gene3D" id="1.10.287.1060">
    <property type="entry name" value="ESAT-6-like"/>
    <property type="match status" value="1"/>
</dbReference>
<dbReference type="EMBL" id="BONE01000060">
    <property type="protein sequence ID" value="GIF76394.1"/>
    <property type="molecule type" value="Genomic_DNA"/>
</dbReference>
<dbReference type="InterPro" id="IPR036689">
    <property type="entry name" value="ESAT-6-like_sf"/>
</dbReference>
<feature type="region of interest" description="Disordered" evidence="1">
    <location>
        <begin position="397"/>
        <end position="458"/>
    </location>
</feature>